<evidence type="ECO:0000313" key="6">
    <source>
        <dbReference type="EMBL" id="KAK7749670.1"/>
    </source>
</evidence>
<evidence type="ECO:0000256" key="4">
    <source>
        <dbReference type="PROSITE-ProRule" id="PRU00134"/>
    </source>
</evidence>
<reference evidence="6 7" key="1">
    <citation type="journal article" date="2023" name="PLoS ONE">
        <title>Cytospora paraplurivora sp. nov. isolated from orchards with fruit tree decline syndrome in Ontario, Canada.</title>
        <authorList>
            <person name="Ilyukhin E."/>
            <person name="Nguyen H.D.T."/>
            <person name="Castle A.J."/>
            <person name="Ellouze W."/>
        </authorList>
    </citation>
    <scope>NUCLEOTIDE SEQUENCE [LARGE SCALE GENOMIC DNA]</scope>
    <source>
        <strain evidence="6 7">FDS-564</strain>
    </source>
</reference>
<evidence type="ECO:0000256" key="1">
    <source>
        <dbReference type="ARBA" id="ARBA00022723"/>
    </source>
</evidence>
<comment type="caution">
    <text evidence="6">The sequence shown here is derived from an EMBL/GenBank/DDBJ whole genome shotgun (WGS) entry which is preliminary data.</text>
</comment>
<dbReference type="Gene3D" id="6.10.140.2220">
    <property type="match status" value="1"/>
</dbReference>
<evidence type="ECO:0000313" key="7">
    <source>
        <dbReference type="Proteomes" id="UP001320245"/>
    </source>
</evidence>
<evidence type="ECO:0000256" key="3">
    <source>
        <dbReference type="ARBA" id="ARBA00022833"/>
    </source>
</evidence>
<evidence type="ECO:0000259" key="5">
    <source>
        <dbReference type="PROSITE" id="PS50865"/>
    </source>
</evidence>
<feature type="domain" description="MYND-type" evidence="5">
    <location>
        <begin position="175"/>
        <end position="221"/>
    </location>
</feature>
<name>A0AAN9UKF4_9PEZI</name>
<organism evidence="6 7">
    <name type="scientific">Cytospora paraplurivora</name>
    <dbReference type="NCBI Taxonomy" id="2898453"/>
    <lineage>
        <taxon>Eukaryota</taxon>
        <taxon>Fungi</taxon>
        <taxon>Dikarya</taxon>
        <taxon>Ascomycota</taxon>
        <taxon>Pezizomycotina</taxon>
        <taxon>Sordariomycetes</taxon>
        <taxon>Sordariomycetidae</taxon>
        <taxon>Diaporthales</taxon>
        <taxon>Cytosporaceae</taxon>
        <taxon>Cytospora</taxon>
    </lineage>
</organism>
<dbReference type="GO" id="GO:0008270">
    <property type="term" value="F:zinc ion binding"/>
    <property type="evidence" value="ECO:0007669"/>
    <property type="project" value="UniProtKB-KW"/>
</dbReference>
<dbReference type="Pfam" id="PF01753">
    <property type="entry name" value="zf-MYND"/>
    <property type="match status" value="1"/>
</dbReference>
<dbReference type="AlphaFoldDB" id="A0AAN9UKF4"/>
<evidence type="ECO:0000256" key="2">
    <source>
        <dbReference type="ARBA" id="ARBA00022771"/>
    </source>
</evidence>
<protein>
    <recommendedName>
        <fullName evidence="5">MYND-type domain-containing protein</fullName>
    </recommendedName>
</protein>
<keyword evidence="1" id="KW-0479">Metal-binding</keyword>
<keyword evidence="7" id="KW-1185">Reference proteome</keyword>
<keyword evidence="3" id="KW-0862">Zinc</keyword>
<proteinExistence type="predicted"/>
<gene>
    <name evidence="6" type="ORF">SLS53_000249</name>
</gene>
<dbReference type="EMBL" id="JAJSPL020000001">
    <property type="protein sequence ID" value="KAK7749670.1"/>
    <property type="molecule type" value="Genomic_DNA"/>
</dbReference>
<dbReference type="PROSITE" id="PS50865">
    <property type="entry name" value="ZF_MYND_2"/>
    <property type="match status" value="1"/>
</dbReference>
<accession>A0AAN9UKF4</accession>
<keyword evidence="2 4" id="KW-0863">Zinc-finger</keyword>
<dbReference type="SUPFAM" id="SSF144232">
    <property type="entry name" value="HIT/MYND zinc finger-like"/>
    <property type="match status" value="1"/>
</dbReference>
<dbReference type="InterPro" id="IPR002893">
    <property type="entry name" value="Znf_MYND"/>
</dbReference>
<sequence>METISKGEVKTLFDGLPNLKDYDEELVSRVLRGKTPDMLKGHLLRFVANHNNRPNGGPEASHNSDEAYILEKVTMLVDDIDDPNVFVRGCDILFLAILSDVALRNGLNINDMADASMESQWTRYALWVIRGRRDGEIPLPTGERTVAWRPQLKPSPSREYYATLNAATARATQKCDHCGKSEGKLLRCTRCLVDEDWAYLAVAYCSKECQVAGWGKHKSICLPRQLLSRAVSVVQLLSRQFEQRTFNLGYDIISVSDDAISLRVIAGMPWDDPSLTPEAYKGGFIFRPPPCQVLGADSKASRDYDEAVLRHSKCTQQSTVEWPYIELFVEGLCKSINVLPVFPKNASIVVSEVVSAGTLNGAIVNHGVLNLRTDSGEAFVLDLSAPQYGWCETLSLTRDYVATRVAKADVEQPRVAHAGKLEKLRAINLGDHVVTAGYKLKAEVAQVVSFTIRKFLHSESFIGKKGVVNFMCRELMKGSDLAKQEPSANVQLAVRAMLKLDKAAFESCRSKMLSLTDVAISDVVNQYASRRLYCLCLDSGMNIRVTDDEYWANVYRGLWLTQEEWEPIRDEPEELLTRWNRKLAQVSSGKLIKSAIYKSGQLPWRPNRLEKRA</sequence>
<dbReference type="Proteomes" id="UP001320245">
    <property type="component" value="Unassembled WGS sequence"/>
</dbReference>